<feature type="transmembrane region" description="Helical" evidence="9">
    <location>
        <begin position="85"/>
        <end position="110"/>
    </location>
</feature>
<evidence type="ECO:0000256" key="3">
    <source>
        <dbReference type="ARBA" id="ARBA00022475"/>
    </source>
</evidence>
<keyword evidence="6 9" id="KW-1133">Transmembrane helix</keyword>
<feature type="transmembrane region" description="Helical" evidence="9">
    <location>
        <begin position="296"/>
        <end position="318"/>
    </location>
</feature>
<feature type="transmembrane region" description="Helical" evidence="9">
    <location>
        <begin position="6"/>
        <end position="27"/>
    </location>
</feature>
<dbReference type="RefSeq" id="WP_107988788.1">
    <property type="nucleotide sequence ID" value="NZ_QAYG01000001.1"/>
</dbReference>
<protein>
    <submittedName>
        <fullName evidence="10">Uncharacterized protein</fullName>
    </submittedName>
</protein>
<evidence type="ECO:0000256" key="7">
    <source>
        <dbReference type="ARBA" id="ARBA00023136"/>
    </source>
</evidence>
<keyword evidence="2" id="KW-0813">Transport</keyword>
<organism evidence="10 11">
    <name type="scientific">Breoghania corrubedonensis</name>
    <dbReference type="NCBI Taxonomy" id="665038"/>
    <lineage>
        <taxon>Bacteria</taxon>
        <taxon>Pseudomonadati</taxon>
        <taxon>Pseudomonadota</taxon>
        <taxon>Alphaproteobacteria</taxon>
        <taxon>Hyphomicrobiales</taxon>
        <taxon>Stappiaceae</taxon>
        <taxon>Breoghania</taxon>
    </lineage>
</organism>
<name>A0A2T5VHW3_9HYPH</name>
<evidence type="ECO:0000256" key="9">
    <source>
        <dbReference type="SAM" id="Phobius"/>
    </source>
</evidence>
<keyword evidence="7 9" id="KW-0472">Membrane</keyword>
<dbReference type="GO" id="GO:0005886">
    <property type="term" value="C:plasma membrane"/>
    <property type="evidence" value="ECO:0007669"/>
    <property type="project" value="UniProtKB-SubCell"/>
</dbReference>
<feature type="transmembrane region" description="Helical" evidence="9">
    <location>
        <begin position="259"/>
        <end position="276"/>
    </location>
</feature>
<dbReference type="Proteomes" id="UP000244081">
    <property type="component" value="Unassembled WGS sequence"/>
</dbReference>
<comment type="subcellular location">
    <subcellularLocation>
        <location evidence="1">Cell inner membrane</location>
        <topology evidence="1">Multi-pass membrane protein</topology>
    </subcellularLocation>
</comment>
<accession>A0A2T5VHW3</accession>
<sequence length="365" mass="37530">MDATDPLVLLPILGLGAGAALGYTARINRFCTLSALERYWYAGDSRGLRTWILAATVAIIASQTADALGYADLSASFYLDPQFGLTGAVIGGLMFGFGMALVGTCGFGALIRLGGGSLRSAVVLIVLALAALTAQRGLLAPLRVLVVDDLAIDLSAAGGQSLASLVSSAVGLELGPLVTASVVLVMLAWIFADRHYRQAFSDIGTGTLIGLSVSFGWIATTWAAANAFGPVQIEAASFVVPVGDTMLQLVTYTGTLPDYGVGLVVGTLIGATIGAWRKKDARWEACDDARELGRHFMGASLMGVGGVFAMGCTIGQGVSAASTLAISAPVVFISIAIGARFGLAWLIEGSVRALIPGLDRSRPAE</sequence>
<comment type="caution">
    <text evidence="10">The sequence shown here is derived from an EMBL/GenBank/DDBJ whole genome shotgun (WGS) entry which is preliminary data.</text>
</comment>
<keyword evidence="11" id="KW-1185">Reference proteome</keyword>
<evidence type="ECO:0000313" key="11">
    <source>
        <dbReference type="Proteomes" id="UP000244081"/>
    </source>
</evidence>
<dbReference type="PANTHER" id="PTHR30574:SF1">
    <property type="entry name" value="SULPHUR TRANSPORT DOMAIN-CONTAINING PROTEIN"/>
    <property type="match status" value="1"/>
</dbReference>
<proteinExistence type="inferred from homology"/>
<feature type="transmembrane region" description="Helical" evidence="9">
    <location>
        <begin position="48"/>
        <end position="65"/>
    </location>
</feature>
<dbReference type="AlphaFoldDB" id="A0A2T5VHW3"/>
<evidence type="ECO:0000256" key="8">
    <source>
        <dbReference type="ARBA" id="ARBA00035655"/>
    </source>
</evidence>
<feature type="transmembrane region" description="Helical" evidence="9">
    <location>
        <begin position="203"/>
        <end position="225"/>
    </location>
</feature>
<evidence type="ECO:0000256" key="1">
    <source>
        <dbReference type="ARBA" id="ARBA00004429"/>
    </source>
</evidence>
<evidence type="ECO:0000256" key="2">
    <source>
        <dbReference type="ARBA" id="ARBA00022448"/>
    </source>
</evidence>
<dbReference type="EMBL" id="QAYG01000001">
    <property type="protein sequence ID" value="PTW63345.1"/>
    <property type="molecule type" value="Genomic_DNA"/>
</dbReference>
<comment type="similarity">
    <text evidence="8">Belongs to the TsuA/YedE (TC 9.B.102) family.</text>
</comment>
<dbReference type="Pfam" id="PF04143">
    <property type="entry name" value="Sulf_transp"/>
    <property type="match status" value="1"/>
</dbReference>
<keyword evidence="4" id="KW-0997">Cell inner membrane</keyword>
<feature type="transmembrane region" description="Helical" evidence="9">
    <location>
        <begin position="324"/>
        <end position="347"/>
    </location>
</feature>
<feature type="transmembrane region" description="Helical" evidence="9">
    <location>
        <begin position="122"/>
        <end position="142"/>
    </location>
</feature>
<dbReference type="PANTHER" id="PTHR30574">
    <property type="entry name" value="INNER MEMBRANE PROTEIN YEDE"/>
    <property type="match status" value="1"/>
</dbReference>
<dbReference type="InterPro" id="IPR007272">
    <property type="entry name" value="Sulf_transp_TsuA/YedE"/>
</dbReference>
<keyword evidence="5 9" id="KW-0812">Transmembrane</keyword>
<evidence type="ECO:0000256" key="5">
    <source>
        <dbReference type="ARBA" id="ARBA00022692"/>
    </source>
</evidence>
<reference evidence="10 11" key="1">
    <citation type="submission" date="2018-04" db="EMBL/GenBank/DDBJ databases">
        <title>Genomic Encyclopedia of Archaeal and Bacterial Type Strains, Phase II (KMG-II): from individual species to whole genera.</title>
        <authorList>
            <person name="Goeker M."/>
        </authorList>
    </citation>
    <scope>NUCLEOTIDE SEQUENCE [LARGE SCALE GENOMIC DNA]</scope>
    <source>
        <strain evidence="10 11">DSM 23382</strain>
    </source>
</reference>
<feature type="transmembrane region" description="Helical" evidence="9">
    <location>
        <begin position="162"/>
        <end position="191"/>
    </location>
</feature>
<evidence type="ECO:0000256" key="4">
    <source>
        <dbReference type="ARBA" id="ARBA00022519"/>
    </source>
</evidence>
<gene>
    <name evidence="10" type="ORF">C8N35_1011397</name>
</gene>
<keyword evidence="3" id="KW-1003">Cell membrane</keyword>
<dbReference type="OrthoDB" id="7984363at2"/>
<evidence type="ECO:0000256" key="6">
    <source>
        <dbReference type="ARBA" id="ARBA00022989"/>
    </source>
</evidence>
<evidence type="ECO:0000313" key="10">
    <source>
        <dbReference type="EMBL" id="PTW63345.1"/>
    </source>
</evidence>